<keyword evidence="3 6" id="KW-0812">Transmembrane</keyword>
<evidence type="ECO:0000313" key="8">
    <source>
        <dbReference type="EMBL" id="NKX51943.1"/>
    </source>
</evidence>
<feature type="transmembrane region" description="Helical" evidence="6">
    <location>
        <begin position="90"/>
        <end position="111"/>
    </location>
</feature>
<feature type="transmembrane region" description="Helical" evidence="6">
    <location>
        <begin position="123"/>
        <end position="149"/>
    </location>
</feature>
<comment type="subcellular location">
    <subcellularLocation>
        <location evidence="1">Cell membrane</location>
        <topology evidence="1">Multi-pass membrane protein</topology>
    </subcellularLocation>
</comment>
<dbReference type="Gene3D" id="1.20.1720.10">
    <property type="entry name" value="Multidrug resistance protein D"/>
    <property type="match status" value="1"/>
</dbReference>
<feature type="transmembrane region" description="Helical" evidence="6">
    <location>
        <begin position="287"/>
        <end position="309"/>
    </location>
</feature>
<feature type="transmembrane region" description="Helical" evidence="6">
    <location>
        <begin position="384"/>
        <end position="404"/>
    </location>
</feature>
<feature type="transmembrane region" description="Helical" evidence="6">
    <location>
        <begin position="321"/>
        <end position="343"/>
    </location>
</feature>
<comment type="caution">
    <text evidence="8">The sequence shown here is derived from an EMBL/GenBank/DDBJ whole genome shotgun (WGS) entry which is preliminary data.</text>
</comment>
<dbReference type="SUPFAM" id="SSF103473">
    <property type="entry name" value="MFS general substrate transporter"/>
    <property type="match status" value="1"/>
</dbReference>
<feature type="transmembrane region" description="Helical" evidence="6">
    <location>
        <begin position="217"/>
        <end position="242"/>
    </location>
</feature>
<feature type="transmembrane region" description="Helical" evidence="6">
    <location>
        <begin position="65"/>
        <end position="84"/>
    </location>
</feature>
<gene>
    <name evidence="8" type="ORF">HER39_15495</name>
</gene>
<dbReference type="Pfam" id="PF07690">
    <property type="entry name" value="MFS_1"/>
    <property type="match status" value="1"/>
</dbReference>
<dbReference type="Gene3D" id="1.20.1250.20">
    <property type="entry name" value="MFS general substrate transporter like domains"/>
    <property type="match status" value="1"/>
</dbReference>
<organism evidence="8 9">
    <name type="scientific">Arthrobacter deserti</name>
    <dbReference type="NCBI Taxonomy" id="1742687"/>
    <lineage>
        <taxon>Bacteria</taxon>
        <taxon>Bacillati</taxon>
        <taxon>Actinomycetota</taxon>
        <taxon>Actinomycetes</taxon>
        <taxon>Micrococcales</taxon>
        <taxon>Micrococcaceae</taxon>
        <taxon>Arthrobacter</taxon>
    </lineage>
</organism>
<evidence type="ECO:0000259" key="7">
    <source>
        <dbReference type="PROSITE" id="PS50850"/>
    </source>
</evidence>
<evidence type="ECO:0000256" key="4">
    <source>
        <dbReference type="ARBA" id="ARBA00022989"/>
    </source>
</evidence>
<evidence type="ECO:0000256" key="1">
    <source>
        <dbReference type="ARBA" id="ARBA00004651"/>
    </source>
</evidence>
<evidence type="ECO:0000256" key="3">
    <source>
        <dbReference type="ARBA" id="ARBA00022692"/>
    </source>
</evidence>
<dbReference type="PANTHER" id="PTHR42718:SF9">
    <property type="entry name" value="MAJOR FACILITATOR SUPERFAMILY MULTIDRUG TRANSPORTER MFSC"/>
    <property type="match status" value="1"/>
</dbReference>
<accession>A0ABX1JRI2</accession>
<name>A0ABX1JRI2_9MICC</name>
<dbReference type="InterPro" id="IPR011701">
    <property type="entry name" value="MFS"/>
</dbReference>
<evidence type="ECO:0000256" key="6">
    <source>
        <dbReference type="SAM" id="Phobius"/>
    </source>
</evidence>
<feature type="transmembrane region" description="Helical" evidence="6">
    <location>
        <begin position="350"/>
        <end position="372"/>
    </location>
</feature>
<evidence type="ECO:0000256" key="5">
    <source>
        <dbReference type="ARBA" id="ARBA00023136"/>
    </source>
</evidence>
<feature type="transmembrane region" description="Helical" evidence="6">
    <location>
        <begin position="155"/>
        <end position="176"/>
    </location>
</feature>
<dbReference type="InterPro" id="IPR036259">
    <property type="entry name" value="MFS_trans_sf"/>
</dbReference>
<protein>
    <submittedName>
        <fullName evidence="8">MFS transporter</fullName>
    </submittedName>
</protein>
<evidence type="ECO:0000256" key="2">
    <source>
        <dbReference type="ARBA" id="ARBA00022448"/>
    </source>
</evidence>
<feature type="transmembrane region" description="Helical" evidence="6">
    <location>
        <begin position="416"/>
        <end position="440"/>
    </location>
</feature>
<sequence>MFVCLGSLAVVLNFAVLSAGVGDVVRGLQVPPATVQLALVTYSVLAAALAMAGGKLSSLLSPIRIQLLGLNLYTVGMLITAAAVNGPVLVTAQMVAGVGAALLVPNGLAILDAAYSGRQRSLAVVLQAGTIGFGATLGLLLGALLIGALGWRAPFLLLGLVAVAALLCGSLIRLPLRQEAGSIDAASVLLPCLGVVLVIGGVNQMGVWGFVAATQEAPFSLLGLSPAPPMLVAGMLVLQLFVARQQALRQAALHAGGTGSRPGPAPPQAGPGPLLAPSLLASGERRALLVCLVAVNLLFGGSTFLLLLYAQTVLGYDVADAAVLVLPLALATLAAAASAGAVARLVPPRALLVGVYLLGAGGMVLLASAVAAEWGGPALAAGQVATGVAIGLGLSLGSAFLAGSAEPELAGEIGSVRGLATFLGMALGTALGGTVLLAGLDNIGNLIARQGFTLPPDVALNAATSAVVPNNALHAFVSGSAWALTPAQVSPAVEISVQARLDALRPSLVVLALASLAGMATARLLPGRLAVSQVVR</sequence>
<keyword evidence="5 6" id="KW-0472">Membrane</keyword>
<dbReference type="PANTHER" id="PTHR42718">
    <property type="entry name" value="MAJOR FACILITATOR SUPERFAMILY MULTIDRUG TRANSPORTER MFSC"/>
    <property type="match status" value="1"/>
</dbReference>
<keyword evidence="4 6" id="KW-1133">Transmembrane helix</keyword>
<evidence type="ECO:0000313" key="9">
    <source>
        <dbReference type="Proteomes" id="UP000523795"/>
    </source>
</evidence>
<keyword evidence="9" id="KW-1185">Reference proteome</keyword>
<keyword evidence="2" id="KW-0813">Transport</keyword>
<dbReference type="Proteomes" id="UP000523795">
    <property type="component" value="Unassembled WGS sequence"/>
</dbReference>
<reference evidence="8 9" key="1">
    <citation type="submission" date="2020-04" db="EMBL/GenBank/DDBJ databases">
        <authorList>
            <person name="Liu S."/>
        </authorList>
    </citation>
    <scope>NUCLEOTIDE SEQUENCE [LARGE SCALE GENOMIC DNA]</scope>
    <source>
        <strain evidence="8 9">CGMCC 1.15091</strain>
    </source>
</reference>
<feature type="transmembrane region" description="Helical" evidence="6">
    <location>
        <begin position="188"/>
        <end position="211"/>
    </location>
</feature>
<dbReference type="EMBL" id="JAAZSR010000354">
    <property type="protein sequence ID" value="NKX51943.1"/>
    <property type="molecule type" value="Genomic_DNA"/>
</dbReference>
<feature type="transmembrane region" description="Helical" evidence="6">
    <location>
        <begin position="34"/>
        <end position="53"/>
    </location>
</feature>
<dbReference type="PROSITE" id="PS50850">
    <property type="entry name" value="MFS"/>
    <property type="match status" value="1"/>
</dbReference>
<feature type="domain" description="Major facilitator superfamily (MFS) profile" evidence="7">
    <location>
        <begin position="1"/>
        <end position="481"/>
    </location>
</feature>
<dbReference type="InterPro" id="IPR020846">
    <property type="entry name" value="MFS_dom"/>
</dbReference>
<proteinExistence type="predicted"/>